<protein>
    <submittedName>
        <fullName evidence="1">Uncharacterized protein</fullName>
    </submittedName>
</protein>
<evidence type="ECO:0000313" key="1">
    <source>
        <dbReference type="EMBL" id="MBF2734709.1"/>
    </source>
</evidence>
<dbReference type="EMBL" id="JADHEI010000021">
    <property type="protein sequence ID" value="MBF2734709.1"/>
    <property type="molecule type" value="Genomic_DNA"/>
</dbReference>
<gene>
    <name evidence="1" type="ORF">ISN26_01200</name>
</gene>
<evidence type="ECO:0000313" key="2">
    <source>
        <dbReference type="Proteomes" id="UP000604381"/>
    </source>
</evidence>
<dbReference type="Proteomes" id="UP000604381">
    <property type="component" value="Unassembled WGS sequence"/>
</dbReference>
<name>A0A930XXJ8_9GAMM</name>
<comment type="caution">
    <text evidence="1">The sequence shown here is derived from an EMBL/GenBank/DDBJ whole genome shotgun (WGS) entry which is preliminary data.</text>
</comment>
<organism evidence="1 2">
    <name type="scientific">Candidatus Amphirhobacter heronislandensis</name>
    <dbReference type="NCBI Taxonomy" id="1732024"/>
    <lineage>
        <taxon>Bacteria</taxon>
        <taxon>Pseudomonadati</taxon>
        <taxon>Pseudomonadota</taxon>
        <taxon>Gammaproteobacteria</taxon>
        <taxon>Candidatus Tethybacterales</taxon>
        <taxon>Candidatus Tethybacteraceae</taxon>
        <taxon>Candidatus Amphirhobacter</taxon>
    </lineage>
</organism>
<dbReference type="AlphaFoldDB" id="A0A930XXJ8"/>
<reference evidence="1" key="1">
    <citation type="submission" date="2020-10" db="EMBL/GenBank/DDBJ databases">
        <title>An improved Amphimedon queenslandica hologenome assembly reveals how three proteobacterial symbionts can extend the metabolic phenotypic of their marine sponge host.</title>
        <authorList>
            <person name="Degnan B."/>
            <person name="Degnan S."/>
            <person name="Xiang X."/>
        </authorList>
    </citation>
    <scope>NUCLEOTIDE SEQUENCE</scope>
    <source>
        <strain evidence="1">AqS2</strain>
    </source>
</reference>
<sequence length="64" mass="7883">MTEEKDQTEERPEDNPYWEVHPLSYWRYPAWDLPDMFRASASRDRLKREWREAISEANGEEKPR</sequence>
<keyword evidence="2" id="KW-1185">Reference proteome</keyword>
<accession>A0A930XXJ8</accession>
<proteinExistence type="predicted"/>